<protein>
    <submittedName>
        <fullName evidence="2">Putative membrane protein</fullName>
    </submittedName>
</protein>
<feature type="transmembrane region" description="Helical" evidence="1">
    <location>
        <begin position="7"/>
        <end position="26"/>
    </location>
</feature>
<accession>A0A0B6D0V5</accession>
<dbReference type="KEGG" id="fpz:LA55_111"/>
<keyword evidence="1" id="KW-0472">Membrane</keyword>
<evidence type="ECO:0000256" key="1">
    <source>
        <dbReference type="SAM" id="Phobius"/>
    </source>
</evidence>
<dbReference type="AlphaFoldDB" id="A0A0B6D0V5"/>
<gene>
    <name evidence="2" type="ORF">LA55_111</name>
</gene>
<keyword evidence="1" id="KW-0812">Transmembrane</keyword>
<evidence type="ECO:0000313" key="2">
    <source>
        <dbReference type="EMBL" id="AJI52466.1"/>
    </source>
</evidence>
<dbReference type="STRING" id="28110.KU46_659"/>
<name>A0A0B6D0V5_9GAMM</name>
<dbReference type="RefSeq" id="WP_158409401.1">
    <property type="nucleotide sequence ID" value="NZ_CP009440.1"/>
</dbReference>
<proteinExistence type="predicted"/>
<reference evidence="2 3" key="1">
    <citation type="journal article" date="2015" name="Genome Announc.">
        <title>Genome sequencing of 18 francisella strains to aid in assay development and testing.</title>
        <authorList>
            <person name="Johnson S.L."/>
            <person name="Daligault H.E."/>
            <person name="Davenport K.W."/>
            <person name="Coyne S.R."/>
            <person name="Frey K.G."/>
            <person name="Koroleva G.I."/>
            <person name="Broomall S.M."/>
            <person name="Bishop-Lilly K.A."/>
            <person name="Bruce D.C."/>
            <person name="Chertkov O."/>
            <person name="Freitas T."/>
            <person name="Jaissle J."/>
            <person name="Ladner J.T."/>
            <person name="Rosenzweig C.N."/>
            <person name="Gibbons H.S."/>
            <person name="Palacios G.F."/>
            <person name="Redden C.L."/>
            <person name="Xu Y."/>
            <person name="Minogue T.D."/>
            <person name="Chain P.S."/>
        </authorList>
    </citation>
    <scope>NUCLEOTIDE SEQUENCE [LARGE SCALE GENOMIC DNA]</scope>
    <source>
        <strain evidence="2 3">GA01-2794</strain>
    </source>
</reference>
<dbReference type="Proteomes" id="UP000031830">
    <property type="component" value="Chromosome"/>
</dbReference>
<organism evidence="2 3">
    <name type="scientific">Francisella philomiragia</name>
    <dbReference type="NCBI Taxonomy" id="28110"/>
    <lineage>
        <taxon>Bacteria</taxon>
        <taxon>Pseudomonadati</taxon>
        <taxon>Pseudomonadota</taxon>
        <taxon>Gammaproteobacteria</taxon>
        <taxon>Thiotrichales</taxon>
        <taxon>Francisellaceae</taxon>
        <taxon>Francisella</taxon>
    </lineage>
</organism>
<evidence type="ECO:0000313" key="3">
    <source>
        <dbReference type="Proteomes" id="UP000031830"/>
    </source>
</evidence>
<keyword evidence="1" id="KW-1133">Transmembrane helix</keyword>
<feature type="transmembrane region" description="Helical" evidence="1">
    <location>
        <begin position="32"/>
        <end position="56"/>
    </location>
</feature>
<sequence>MKFIKDLFVLVLIVTITSYVTIHNNSNSKNGVLVGGIVGAILGLIWSVITLSILYAPL</sequence>
<dbReference type="EMBL" id="CP009440">
    <property type="protein sequence ID" value="AJI52466.1"/>
    <property type="molecule type" value="Genomic_DNA"/>
</dbReference>